<proteinExistence type="inferred from homology"/>
<comment type="subcellular location">
    <subcellularLocation>
        <location evidence="1">Cell outer membrane</location>
        <topology evidence="1">Multi-pass membrane protein</topology>
    </subcellularLocation>
</comment>
<name>A0A401LTE4_9BACE</name>
<keyword evidence="1" id="KW-1134">Transmembrane beta strand</keyword>
<dbReference type="PROSITE" id="PS52016">
    <property type="entry name" value="TONB_DEPENDENT_REC_3"/>
    <property type="match status" value="1"/>
</dbReference>
<dbReference type="Proteomes" id="UP000288079">
    <property type="component" value="Unassembled WGS sequence"/>
</dbReference>
<evidence type="ECO:0000313" key="5">
    <source>
        <dbReference type="Proteomes" id="UP000288079"/>
    </source>
</evidence>
<gene>
    <name evidence="3" type="ORF">KGMB02408_15450</name>
    <name evidence="4" type="ORF">KGMB02408_16220</name>
</gene>
<keyword evidence="1" id="KW-0813">Transport</keyword>
<organism evidence="4 5">
    <name type="scientific">Bacteroides faecalis</name>
    <dbReference type="NCBI Taxonomy" id="2447885"/>
    <lineage>
        <taxon>Bacteria</taxon>
        <taxon>Pseudomonadati</taxon>
        <taxon>Bacteroidota</taxon>
        <taxon>Bacteroidia</taxon>
        <taxon>Bacteroidales</taxon>
        <taxon>Bacteroidaceae</taxon>
        <taxon>Bacteroides</taxon>
    </lineage>
</organism>
<reference evidence="4 5" key="1">
    <citation type="submission" date="2018-10" db="EMBL/GenBank/DDBJ databases">
        <title>Draft Genome Sequence of Bacteroides sp. KCTC 15687.</title>
        <authorList>
            <person name="Yu S.Y."/>
            <person name="Kim J.S."/>
            <person name="Oh B.S."/>
            <person name="Park S.H."/>
            <person name="Kang S.W."/>
            <person name="Park J.E."/>
            <person name="Choi S.H."/>
            <person name="Han K.I."/>
            <person name="Lee K.C."/>
            <person name="Eom M.K."/>
            <person name="Suh M.K."/>
            <person name="Lee D.H."/>
            <person name="Yoon H."/>
            <person name="Kim B."/>
            <person name="Yang S.J."/>
            <person name="Lee J.S."/>
            <person name="Lee J.H."/>
        </authorList>
    </citation>
    <scope>NUCLEOTIDE SEQUENCE [LARGE SCALE GENOMIC DNA]</scope>
    <source>
        <strain evidence="4 5">KCTC 15687</strain>
    </source>
</reference>
<dbReference type="InterPro" id="IPR023997">
    <property type="entry name" value="TonB-dep_OMP_SusC/RagA_CS"/>
</dbReference>
<dbReference type="InterPro" id="IPR008969">
    <property type="entry name" value="CarboxyPept-like_regulatory"/>
</dbReference>
<comment type="similarity">
    <text evidence="1">Belongs to the TonB-dependent receptor family.</text>
</comment>
<dbReference type="Pfam" id="PF13715">
    <property type="entry name" value="CarbopepD_reg_2"/>
    <property type="match status" value="1"/>
</dbReference>
<keyword evidence="1" id="KW-0472">Membrane</keyword>
<dbReference type="EMBL" id="BHWB01000004">
    <property type="protein sequence ID" value="GCB34677.1"/>
    <property type="molecule type" value="Genomic_DNA"/>
</dbReference>
<comment type="caution">
    <text evidence="4">The sequence shown here is derived from an EMBL/GenBank/DDBJ whole genome shotgun (WGS) entry which is preliminary data.</text>
</comment>
<dbReference type="FunFam" id="2.170.130.10:FF:000003">
    <property type="entry name" value="SusC/RagA family TonB-linked outer membrane protein"/>
    <property type="match status" value="1"/>
</dbReference>
<dbReference type="SUPFAM" id="SSF56935">
    <property type="entry name" value="Porins"/>
    <property type="match status" value="1"/>
</dbReference>
<accession>A0A401LTE4</accession>
<feature type="domain" description="TonB-dependent receptor plug" evidence="2">
    <location>
        <begin position="104"/>
        <end position="213"/>
    </location>
</feature>
<dbReference type="Gene3D" id="2.60.40.1120">
    <property type="entry name" value="Carboxypeptidase-like, regulatory domain"/>
    <property type="match status" value="1"/>
</dbReference>
<dbReference type="InterPro" id="IPR039426">
    <property type="entry name" value="TonB-dep_rcpt-like"/>
</dbReference>
<dbReference type="NCBIfam" id="TIGR04056">
    <property type="entry name" value="OMP_RagA_SusC"/>
    <property type="match status" value="1"/>
</dbReference>
<sequence>MLIPCSLTAQNIKEITGVVYEEDQVTTVVGANIKIKGTTVGTVTNTNGIFKLNAKPTDVLIISYIGYRSQEVPIKNNTQLKIVLKADEELLEEVVVTAWGKEKKKTVVGSVATLRPSELRGPSSNLTSMLSGRVAGLISYQTSGEPGRDNAQFFIRGVGSFGTGRVNPLILINGIESTTTELARIQPDDIEGFSILKDATATSMYGSRGANGVILVSTKGGFVGKTKFNIRYESSLSTNAKDYNLADNISYMKLANDASLTRGGERIYDFDKIENTKRGVNPLLYPNNNWRDIMIKKYTLNHRINMNVSGGADIAKYYLSASYRYDDGMLKTHKSNDFNSNVSNSSMEVRSNIDLNLTNSTKASVRINALFDYLHGPSVGTGGDVFKSLLKANPVMFPAVYPQSYRSWVKHPLFGNAPMSENSQSESDLFYNPYASALSGYSEDNRANFTAQFELNQDFSFIIPGLKGRLMAYTKRSAQSALSRSIVPFYYMGVKDNENKNEMKDVILLNETTGRDYLNYSEKGKEVWNENWIEGSLMYDHTFNELHNVGGTLLYYVREKKLSNAGNLERSLPQRNISLSGRVTYGYDNRYMAEFNFGYNASERFDEKHRWGFFPSIGAAWNIKNEAFLKNVSFLDKLKVRYSFGIVGNDELTNWFNNGEERFFYFLKSATKPLNVLIAFTRPLITEFADNLNLKHPLLPTISPYPTM</sequence>
<dbReference type="InterPro" id="IPR012910">
    <property type="entry name" value="Plug_dom"/>
</dbReference>
<dbReference type="InterPro" id="IPR023996">
    <property type="entry name" value="TonB-dep_OMP_SusC/RagA"/>
</dbReference>
<evidence type="ECO:0000256" key="1">
    <source>
        <dbReference type="PROSITE-ProRule" id="PRU01360"/>
    </source>
</evidence>
<dbReference type="NCBIfam" id="TIGR04057">
    <property type="entry name" value="SusC_RagA_signa"/>
    <property type="match status" value="1"/>
</dbReference>
<evidence type="ECO:0000313" key="3">
    <source>
        <dbReference type="EMBL" id="GCB34600.1"/>
    </source>
</evidence>
<dbReference type="Gene3D" id="2.170.130.10">
    <property type="entry name" value="TonB-dependent receptor, plug domain"/>
    <property type="match status" value="1"/>
</dbReference>
<protein>
    <recommendedName>
        <fullName evidence="2">TonB-dependent receptor plug domain-containing protein</fullName>
    </recommendedName>
</protein>
<dbReference type="AlphaFoldDB" id="A0A401LTE4"/>
<dbReference type="EMBL" id="BHWB01000003">
    <property type="protein sequence ID" value="GCB34600.1"/>
    <property type="molecule type" value="Genomic_DNA"/>
</dbReference>
<dbReference type="GO" id="GO:0009279">
    <property type="term" value="C:cell outer membrane"/>
    <property type="evidence" value="ECO:0007669"/>
    <property type="project" value="UniProtKB-SubCell"/>
</dbReference>
<keyword evidence="5" id="KW-1185">Reference proteome</keyword>
<dbReference type="InterPro" id="IPR037066">
    <property type="entry name" value="Plug_dom_sf"/>
</dbReference>
<evidence type="ECO:0000313" key="4">
    <source>
        <dbReference type="EMBL" id="GCB34677.1"/>
    </source>
</evidence>
<evidence type="ECO:0000259" key="2">
    <source>
        <dbReference type="Pfam" id="PF07715"/>
    </source>
</evidence>
<keyword evidence="1" id="KW-0812">Transmembrane</keyword>
<keyword evidence="1" id="KW-0998">Cell outer membrane</keyword>
<dbReference type="Pfam" id="PF07715">
    <property type="entry name" value="Plug"/>
    <property type="match status" value="1"/>
</dbReference>
<dbReference type="SUPFAM" id="SSF49464">
    <property type="entry name" value="Carboxypeptidase regulatory domain-like"/>
    <property type="match status" value="1"/>
</dbReference>